<dbReference type="CDD" id="cd13637">
    <property type="entry name" value="PBP2_Ca3427_like"/>
    <property type="match status" value="1"/>
</dbReference>
<dbReference type="AlphaFoldDB" id="A0A4Q4KMC0"/>
<proteinExistence type="inferred from homology"/>
<comment type="caution">
    <text evidence="5">The sequence shown here is derived from an EMBL/GenBank/DDBJ whole genome shotgun (WGS) entry which is preliminary data.</text>
</comment>
<dbReference type="PANTHER" id="PTHR30024:SF47">
    <property type="entry name" value="TAURINE-BINDING PERIPLASMIC PROTEIN"/>
    <property type="match status" value="1"/>
</dbReference>
<evidence type="ECO:0000313" key="6">
    <source>
        <dbReference type="Proteomes" id="UP000293952"/>
    </source>
</evidence>
<evidence type="ECO:0000259" key="4">
    <source>
        <dbReference type="Pfam" id="PF22384"/>
    </source>
</evidence>
<keyword evidence="6" id="KW-1185">Reference proteome</keyword>
<keyword evidence="3" id="KW-0732">Signal</keyword>
<sequence>MKNRMKLKIGGVPEHFNLPWRLAMQEGDFENENIALHWEDMSGGTGQMIKGLQNKTIDVAVLLTEGISRAILQGLDAKILKVYVKSPLHWGIHVPFDDKSIQRTEELEGKTFAISREGSGSHLMSYVLADQKGWDIDKLRFNSVGDVYGGLWALQNNEAQAFLWEKYTTHPYVEQEKCRYIDEVVTPWPCFVIAVRTEIAEQYEAELQTMLDVVNKKARFVKENENTPEILSWRYGLKLDDVTKWLSETEWNYEGAKFDADFDNVIDYLLKLKLITTEEAKDYMKKLF</sequence>
<comment type="subcellular location">
    <subcellularLocation>
        <location evidence="1">Periplasm</location>
    </subcellularLocation>
</comment>
<dbReference type="RefSeq" id="WP_130093984.1">
    <property type="nucleotide sequence ID" value="NZ_SETE01000004.1"/>
</dbReference>
<dbReference type="Pfam" id="PF22384">
    <property type="entry name" value="PBP2_Ca3427_like"/>
    <property type="match status" value="1"/>
</dbReference>
<dbReference type="InterPro" id="IPR054364">
    <property type="entry name" value="Ca3427-like_PBP2"/>
</dbReference>
<comment type="similarity">
    <text evidence="2">Belongs to the bacterial solute-binding protein SsuA/TauA family.</text>
</comment>
<feature type="domain" description="Ca3427-like PBP 2" evidence="4">
    <location>
        <begin position="90"/>
        <end position="184"/>
    </location>
</feature>
<protein>
    <submittedName>
        <fullName evidence="5">ABC transporter substrate-binding protein</fullName>
    </submittedName>
</protein>
<dbReference type="Proteomes" id="UP000293952">
    <property type="component" value="Unassembled WGS sequence"/>
</dbReference>
<dbReference type="PANTHER" id="PTHR30024">
    <property type="entry name" value="ALIPHATIC SULFONATES-BINDING PROTEIN-RELATED"/>
    <property type="match status" value="1"/>
</dbReference>
<organism evidence="5 6">
    <name type="scientific">Brumimicrobium glaciale</name>
    <dbReference type="NCBI Taxonomy" id="200475"/>
    <lineage>
        <taxon>Bacteria</taxon>
        <taxon>Pseudomonadati</taxon>
        <taxon>Bacteroidota</taxon>
        <taxon>Flavobacteriia</taxon>
        <taxon>Flavobacteriales</taxon>
        <taxon>Crocinitomicaceae</taxon>
        <taxon>Brumimicrobium</taxon>
    </lineage>
</organism>
<dbReference type="Gene3D" id="3.40.190.10">
    <property type="entry name" value="Periplasmic binding protein-like II"/>
    <property type="match status" value="2"/>
</dbReference>
<evidence type="ECO:0000313" key="5">
    <source>
        <dbReference type="EMBL" id="RYM33524.1"/>
    </source>
</evidence>
<reference evidence="5 6" key="1">
    <citation type="submission" date="2019-02" db="EMBL/GenBank/DDBJ databases">
        <title>Genome sequence of the sea-ice species Brumimicrobium glaciale.</title>
        <authorList>
            <person name="Bowman J.P."/>
        </authorList>
    </citation>
    <scope>NUCLEOTIDE SEQUENCE [LARGE SCALE GENOMIC DNA]</scope>
    <source>
        <strain evidence="5 6">IC156</strain>
    </source>
</reference>
<dbReference type="OrthoDB" id="6191474at2"/>
<evidence type="ECO:0000256" key="1">
    <source>
        <dbReference type="ARBA" id="ARBA00004418"/>
    </source>
</evidence>
<accession>A0A4Q4KMC0</accession>
<dbReference type="EMBL" id="SETE01000004">
    <property type="protein sequence ID" value="RYM33524.1"/>
    <property type="molecule type" value="Genomic_DNA"/>
</dbReference>
<dbReference type="GO" id="GO:0042597">
    <property type="term" value="C:periplasmic space"/>
    <property type="evidence" value="ECO:0007669"/>
    <property type="project" value="UniProtKB-SubCell"/>
</dbReference>
<gene>
    <name evidence="5" type="ORF">ERX46_11335</name>
</gene>
<evidence type="ECO:0000256" key="2">
    <source>
        <dbReference type="ARBA" id="ARBA00010742"/>
    </source>
</evidence>
<dbReference type="SUPFAM" id="SSF53850">
    <property type="entry name" value="Periplasmic binding protein-like II"/>
    <property type="match status" value="1"/>
</dbReference>
<name>A0A4Q4KMC0_9FLAO</name>
<evidence type="ECO:0000256" key="3">
    <source>
        <dbReference type="ARBA" id="ARBA00022729"/>
    </source>
</evidence>